<evidence type="ECO:0000313" key="2">
    <source>
        <dbReference type="EMBL" id="EGO25589.1"/>
    </source>
</evidence>
<accession>F8NTB7</accession>
<organism evidence="3">
    <name type="scientific">Serpula lacrymans var. lacrymans (strain S7.9)</name>
    <name type="common">Dry rot fungus</name>
    <dbReference type="NCBI Taxonomy" id="578457"/>
    <lineage>
        <taxon>Eukaryota</taxon>
        <taxon>Fungi</taxon>
        <taxon>Dikarya</taxon>
        <taxon>Basidiomycota</taxon>
        <taxon>Agaricomycotina</taxon>
        <taxon>Agaricomycetes</taxon>
        <taxon>Agaricomycetidae</taxon>
        <taxon>Boletales</taxon>
        <taxon>Coniophorineae</taxon>
        <taxon>Serpulaceae</taxon>
        <taxon>Serpula</taxon>
    </lineage>
</organism>
<dbReference type="HOGENOM" id="CLU_2711783_0_0_1"/>
<feature type="non-terminal residue" evidence="2">
    <location>
        <position position="1"/>
    </location>
</feature>
<dbReference type="KEGG" id="sla:SERLADRAFT_387776"/>
<evidence type="ECO:0000256" key="1">
    <source>
        <dbReference type="SAM" id="MobiDB-lite"/>
    </source>
</evidence>
<reference evidence="3" key="1">
    <citation type="journal article" date="2011" name="Science">
        <title>The plant cell wall-decomposing machinery underlies the functional diversity of forest fungi.</title>
        <authorList>
            <person name="Eastwood D.C."/>
            <person name="Floudas D."/>
            <person name="Binder M."/>
            <person name="Majcherczyk A."/>
            <person name="Schneider P."/>
            <person name="Aerts A."/>
            <person name="Asiegbu F.O."/>
            <person name="Baker S.E."/>
            <person name="Barry K."/>
            <person name="Bendiksby M."/>
            <person name="Blumentritt M."/>
            <person name="Coutinho P.M."/>
            <person name="Cullen D."/>
            <person name="de Vries R.P."/>
            <person name="Gathman A."/>
            <person name="Goodell B."/>
            <person name="Henrissat B."/>
            <person name="Ihrmark K."/>
            <person name="Kauserud H."/>
            <person name="Kohler A."/>
            <person name="LaButti K."/>
            <person name="Lapidus A."/>
            <person name="Lavin J.L."/>
            <person name="Lee Y.-H."/>
            <person name="Lindquist E."/>
            <person name="Lilly W."/>
            <person name="Lucas S."/>
            <person name="Morin E."/>
            <person name="Murat C."/>
            <person name="Oguiza J.A."/>
            <person name="Park J."/>
            <person name="Pisabarro A.G."/>
            <person name="Riley R."/>
            <person name="Rosling A."/>
            <person name="Salamov A."/>
            <person name="Schmidt O."/>
            <person name="Schmutz J."/>
            <person name="Skrede I."/>
            <person name="Stenlid J."/>
            <person name="Wiebenga A."/>
            <person name="Xie X."/>
            <person name="Kuees U."/>
            <person name="Hibbett D.S."/>
            <person name="Hoffmeister D."/>
            <person name="Hoegberg N."/>
            <person name="Martin F."/>
            <person name="Grigoriev I.V."/>
            <person name="Watkinson S.C."/>
        </authorList>
    </citation>
    <scope>NUCLEOTIDE SEQUENCE [LARGE SCALE GENOMIC DNA]</scope>
    <source>
        <strain evidence="3">S7.9</strain>
    </source>
</reference>
<dbReference type="EMBL" id="GL945433">
    <property type="protein sequence ID" value="EGO25589.1"/>
    <property type="molecule type" value="Genomic_DNA"/>
</dbReference>
<feature type="compositionally biased region" description="Basic and acidic residues" evidence="1">
    <location>
        <begin position="7"/>
        <end position="16"/>
    </location>
</feature>
<dbReference type="GeneID" id="18811290"/>
<evidence type="ECO:0000313" key="3">
    <source>
        <dbReference type="Proteomes" id="UP000008064"/>
    </source>
</evidence>
<protein>
    <submittedName>
        <fullName evidence="2">Uncharacterized protein</fullName>
    </submittedName>
</protein>
<name>F8NTB7_SERL9</name>
<dbReference type="Proteomes" id="UP000008064">
    <property type="component" value="Unassembled WGS sequence"/>
</dbReference>
<proteinExistence type="predicted"/>
<sequence length="73" mass="8709">LSKRRKSLVDDSKSEVEVTSEPSFHHRYSQLTDIIQKSQSKQNAKLRKPKRLVNMPIRMSLAERRKHHYPRLI</sequence>
<gene>
    <name evidence="2" type="ORF">SERLADRAFT_387776</name>
</gene>
<feature type="region of interest" description="Disordered" evidence="1">
    <location>
        <begin position="1"/>
        <end position="23"/>
    </location>
</feature>
<dbReference type="RefSeq" id="XP_007317711.1">
    <property type="nucleotide sequence ID" value="XM_007317649.1"/>
</dbReference>
<dbReference type="AlphaFoldDB" id="F8NTB7"/>